<gene>
    <name evidence="1" type="ORF">RMAR00112_LOCUS17814</name>
</gene>
<proteinExistence type="predicted"/>
<dbReference type="AlphaFoldDB" id="A0A7S3EEW2"/>
<name>A0A7S3EEW2_9RHOD</name>
<sequence length="116" mass="12808">MASPETGSRGERLDYSSCVRQTQKQVNHDAGHAGLETNKLPRLQLLPHLRNFSSPSVTLPNLSSLLYVGRMENSGTDTPLRVHRYASAYGQEFELKGLNPISEHNDFACPDTGLGR</sequence>
<protein>
    <submittedName>
        <fullName evidence="1">Uncharacterized protein</fullName>
    </submittedName>
</protein>
<accession>A0A7S3EEW2</accession>
<evidence type="ECO:0000313" key="1">
    <source>
        <dbReference type="EMBL" id="CAE0049815.1"/>
    </source>
</evidence>
<reference evidence="1" key="1">
    <citation type="submission" date="2021-01" db="EMBL/GenBank/DDBJ databases">
        <authorList>
            <person name="Corre E."/>
            <person name="Pelletier E."/>
            <person name="Niang G."/>
            <person name="Scheremetjew M."/>
            <person name="Finn R."/>
            <person name="Kale V."/>
            <person name="Holt S."/>
            <person name="Cochrane G."/>
            <person name="Meng A."/>
            <person name="Brown T."/>
            <person name="Cohen L."/>
        </authorList>
    </citation>
    <scope>NUCLEOTIDE SEQUENCE</scope>
    <source>
        <strain evidence="1">CCMP 769</strain>
    </source>
</reference>
<organism evidence="1">
    <name type="scientific">Rhodosorus marinus</name>
    <dbReference type="NCBI Taxonomy" id="101924"/>
    <lineage>
        <taxon>Eukaryota</taxon>
        <taxon>Rhodophyta</taxon>
        <taxon>Stylonematophyceae</taxon>
        <taxon>Stylonematales</taxon>
        <taxon>Stylonemataceae</taxon>
        <taxon>Rhodosorus</taxon>
    </lineage>
</organism>
<dbReference type="EMBL" id="HBHW01023225">
    <property type="protein sequence ID" value="CAE0049815.1"/>
    <property type="molecule type" value="Transcribed_RNA"/>
</dbReference>